<dbReference type="Proteomes" id="UP001732700">
    <property type="component" value="Chromosome 1D"/>
</dbReference>
<dbReference type="EnsemblPlants" id="AVESA.00010b.r2.1DG0156780.2">
    <property type="protein sequence ID" value="AVESA.00010b.r2.1DG0156780.2.CDS"/>
    <property type="gene ID" value="AVESA.00010b.r2.1DG0156780"/>
</dbReference>
<evidence type="ECO:0000313" key="1">
    <source>
        <dbReference type="EnsemblPlants" id="AVESA.00010b.r2.1DG0156780.2.CDS"/>
    </source>
</evidence>
<organism evidence="1 2">
    <name type="scientific">Avena sativa</name>
    <name type="common">Oat</name>
    <dbReference type="NCBI Taxonomy" id="4498"/>
    <lineage>
        <taxon>Eukaryota</taxon>
        <taxon>Viridiplantae</taxon>
        <taxon>Streptophyta</taxon>
        <taxon>Embryophyta</taxon>
        <taxon>Tracheophyta</taxon>
        <taxon>Spermatophyta</taxon>
        <taxon>Magnoliopsida</taxon>
        <taxon>Liliopsida</taxon>
        <taxon>Poales</taxon>
        <taxon>Poaceae</taxon>
        <taxon>BOP clade</taxon>
        <taxon>Pooideae</taxon>
        <taxon>Poodae</taxon>
        <taxon>Poeae</taxon>
        <taxon>Poeae Chloroplast Group 1 (Aveneae type)</taxon>
        <taxon>Aveninae</taxon>
        <taxon>Avena</taxon>
    </lineage>
</organism>
<keyword evidence="2" id="KW-1185">Reference proteome</keyword>
<name>A0ACD5TZX0_AVESA</name>
<reference evidence="1" key="1">
    <citation type="submission" date="2021-05" db="EMBL/GenBank/DDBJ databases">
        <authorList>
            <person name="Scholz U."/>
            <person name="Mascher M."/>
            <person name="Fiebig A."/>
        </authorList>
    </citation>
    <scope>NUCLEOTIDE SEQUENCE [LARGE SCALE GENOMIC DNA]</scope>
</reference>
<proteinExistence type="predicted"/>
<accession>A0ACD5TZX0</accession>
<reference evidence="1" key="2">
    <citation type="submission" date="2025-09" db="UniProtKB">
        <authorList>
            <consortium name="EnsemblPlants"/>
        </authorList>
    </citation>
    <scope>IDENTIFICATION</scope>
</reference>
<protein>
    <submittedName>
        <fullName evidence="1">Uncharacterized protein</fullName>
    </submittedName>
</protein>
<evidence type="ECO:0000313" key="2">
    <source>
        <dbReference type="Proteomes" id="UP001732700"/>
    </source>
</evidence>
<sequence>MPKGQSPSSQASSSSSSSVSFPLPPDLAYPPPFPPLRALLGCFSSPGDHRFPTRYFTSRIRGRRTRLIFMSSVLRQSSSSGMADHFAVMEGRLLTPSTVQTAIDEASDAAPSFVPCDDEAAVQDSGPKSGVLVECRICQEEGDETCMEAPCSCKGSLKYAHRTCVQRWCDEKGDTICEICLQQFTPNYTAPSKLFQHGRNSIFFRTPAYIQAEAAYQSSSTSTSYLYDRQAPTPKSVICCRIIAITLMLLLVLHDAISVFLGDHDDYTVAMITLLMLRTAGVVIPLYIIMVAVTELLHRRNQWQVSEAGRSTQPVPVPPQQQLVVISIQ</sequence>